<feature type="compositionally biased region" description="Basic residues" evidence="1">
    <location>
        <begin position="72"/>
        <end position="85"/>
    </location>
</feature>
<dbReference type="Proteomes" id="UP000008702">
    <property type="component" value="Chromosome"/>
</dbReference>
<evidence type="ECO:0000256" key="1">
    <source>
        <dbReference type="SAM" id="MobiDB-lite"/>
    </source>
</evidence>
<sequence length="457" mass="50884">MGDRCGRSCRSSWIGRLCGSRSRRHGRCCGRAARRGRGLLHAVGRIAGLDVIDHVLRGLLHGATDDDPPHARQGRHHRRTERHRGHLDQERPDAGDEEIPHRGRHRHAGRGVSRREISEQELRGQPEHHRGHRSLPRMLPARVIRVVHIARGLTQRDIERGKQEQHEADPQNPAILAEGGHVEQRDRMGAVAGRREGDAAERGQRNQHKRQSREQQRNQQQTACAEMVRGGHGDCCHQAKHQEQHAVDRKRFDQRAHEATSAVRPTPSGGEDVTRIARILCQRVAGQRTGRRQQERHAERAEGHAGKRRGSGIVAVGTTHRHREDGGEDQQHQAGQHADDQRADDARPLETKREPACQHVCAERGADRQCHTGQSDRQRHADVRGVNAEIAQREALGAGFEIQRTANAERHHGEENLEEIRAGAGHTVVAQEGGGVGKARNAGKPVAGRGIAHEEDD</sequence>
<dbReference type="HOGENOM" id="CLU_598083_0_0_11"/>
<feature type="region of interest" description="Disordered" evidence="1">
    <location>
        <begin position="62"/>
        <end position="137"/>
    </location>
</feature>
<feature type="compositionally biased region" description="Basic and acidic residues" evidence="1">
    <location>
        <begin position="86"/>
        <end position="101"/>
    </location>
</feature>
<keyword evidence="3" id="KW-1185">Reference proteome</keyword>
<dbReference type="KEGG" id="bad:BAD_1477"/>
<organism evidence="2 3">
    <name type="scientific">Bifidobacterium adolescentis (strain ATCC 15703 / DSM 20083 / NCTC 11814 / E194a)</name>
    <dbReference type="NCBI Taxonomy" id="367928"/>
    <lineage>
        <taxon>Bacteria</taxon>
        <taxon>Bacillati</taxon>
        <taxon>Actinomycetota</taxon>
        <taxon>Actinomycetes</taxon>
        <taxon>Bifidobacteriales</taxon>
        <taxon>Bifidobacteriaceae</taxon>
        <taxon>Bifidobacterium</taxon>
    </lineage>
</organism>
<dbReference type="STRING" id="367928.BAD_1477"/>
<dbReference type="EMBL" id="AP009256">
    <property type="protein sequence ID" value="BAF40258.1"/>
    <property type="molecule type" value="Genomic_DNA"/>
</dbReference>
<accession>A1A3H5</accession>
<evidence type="ECO:0000313" key="2">
    <source>
        <dbReference type="EMBL" id="BAF40258.1"/>
    </source>
</evidence>
<feature type="compositionally biased region" description="Basic and acidic residues" evidence="1">
    <location>
        <begin position="246"/>
        <end position="258"/>
    </location>
</feature>
<feature type="region of interest" description="Disordered" evidence="1">
    <location>
        <begin position="432"/>
        <end position="457"/>
    </location>
</feature>
<feature type="compositionally biased region" description="Basic and acidic residues" evidence="1">
    <location>
        <begin position="113"/>
        <end position="128"/>
    </location>
</feature>
<feature type="compositionally biased region" description="Basic and acidic residues" evidence="1">
    <location>
        <begin position="180"/>
        <end position="204"/>
    </location>
</feature>
<feature type="compositionally biased region" description="Basic and acidic residues" evidence="1">
    <location>
        <begin position="292"/>
        <end position="305"/>
    </location>
</feature>
<reference evidence="2 3" key="1">
    <citation type="submission" date="2006-12" db="EMBL/GenBank/DDBJ databases">
        <title>Bifidobacterium adolescentis complete genome sequence.</title>
        <authorList>
            <person name="Suzuki T."/>
            <person name="Tsuda Y."/>
            <person name="Kanou N."/>
            <person name="Inoue T."/>
            <person name="Kumazaki K."/>
            <person name="Nagano S."/>
            <person name="Hirai S."/>
            <person name="Tanaka K."/>
            <person name="Watanabe K."/>
        </authorList>
    </citation>
    <scope>NUCLEOTIDE SEQUENCE [LARGE SCALE GENOMIC DNA]</scope>
    <source>
        <strain evidence="3">ATCC 15703 / DSM 20083 / NCTC 11814 / E194a</strain>
    </source>
</reference>
<feature type="region of interest" description="Disordered" evidence="1">
    <location>
        <begin position="155"/>
        <end position="225"/>
    </location>
</feature>
<feature type="compositionally biased region" description="Basic and acidic residues" evidence="1">
    <location>
        <begin position="322"/>
        <end position="351"/>
    </location>
</feature>
<gene>
    <name evidence="2" type="ordered locus">BAD_1477</name>
</gene>
<feature type="region of interest" description="Disordered" evidence="1">
    <location>
        <begin position="246"/>
        <end position="351"/>
    </location>
</feature>
<protein>
    <submittedName>
        <fullName evidence="2">Uncharacterized protein</fullName>
    </submittedName>
</protein>
<evidence type="ECO:0000313" key="3">
    <source>
        <dbReference type="Proteomes" id="UP000008702"/>
    </source>
</evidence>
<dbReference type="AlphaFoldDB" id="A1A3H5"/>
<name>A1A3H5_BIFAA</name>
<feature type="compositionally biased region" description="Basic and acidic residues" evidence="1">
    <location>
        <begin position="155"/>
        <end position="169"/>
    </location>
</feature>
<proteinExistence type="predicted"/>